<dbReference type="SMART" id="SM00710">
    <property type="entry name" value="PbH1"/>
    <property type="match status" value="5"/>
</dbReference>
<dbReference type="GO" id="GO:0071555">
    <property type="term" value="P:cell wall organization"/>
    <property type="evidence" value="ECO:0007669"/>
    <property type="project" value="UniProtKB-KW"/>
</dbReference>
<evidence type="ECO:0000256" key="8">
    <source>
        <dbReference type="PROSITE-ProRule" id="PRU10052"/>
    </source>
</evidence>
<comment type="subcellular location">
    <subcellularLocation>
        <location evidence="1">Secreted</location>
        <location evidence="1">Cell wall</location>
    </subcellularLocation>
</comment>
<dbReference type="FunFam" id="2.160.20.10:FF:000004">
    <property type="entry name" value="Pectin lyase-like superfamily protein"/>
    <property type="match status" value="1"/>
</dbReference>
<dbReference type="AlphaFoldDB" id="A0AAW1L0L9"/>
<keyword evidence="10" id="KW-0732">Signal</keyword>
<evidence type="ECO:0000256" key="1">
    <source>
        <dbReference type="ARBA" id="ARBA00004191"/>
    </source>
</evidence>
<evidence type="ECO:0000256" key="3">
    <source>
        <dbReference type="ARBA" id="ARBA00022512"/>
    </source>
</evidence>
<dbReference type="SUPFAM" id="SSF51126">
    <property type="entry name" value="Pectin lyase-like"/>
    <property type="match status" value="1"/>
</dbReference>
<feature type="signal peptide" evidence="10">
    <location>
        <begin position="1"/>
        <end position="19"/>
    </location>
</feature>
<feature type="active site" evidence="8">
    <location>
        <position position="262"/>
    </location>
</feature>
<evidence type="ECO:0000256" key="10">
    <source>
        <dbReference type="SAM" id="SignalP"/>
    </source>
</evidence>
<dbReference type="Proteomes" id="UP001443914">
    <property type="component" value="Unassembled WGS sequence"/>
</dbReference>
<evidence type="ECO:0000256" key="9">
    <source>
        <dbReference type="RuleBase" id="RU361169"/>
    </source>
</evidence>
<keyword evidence="3" id="KW-0134">Cell wall</keyword>
<gene>
    <name evidence="11" type="ORF">RND81_05G207300</name>
</gene>
<keyword evidence="7" id="KW-0961">Cell wall biogenesis/degradation</keyword>
<keyword evidence="6 9" id="KW-0326">Glycosidase</keyword>
<dbReference type="GO" id="GO:0004650">
    <property type="term" value="F:polygalacturonase activity"/>
    <property type="evidence" value="ECO:0007669"/>
    <property type="project" value="InterPro"/>
</dbReference>
<comment type="caution">
    <text evidence="11">The sequence shown here is derived from an EMBL/GenBank/DDBJ whole genome shotgun (WGS) entry which is preliminary data.</text>
</comment>
<dbReference type="Gene3D" id="2.160.20.10">
    <property type="entry name" value="Single-stranded right-handed beta-helix, Pectin lyase-like"/>
    <property type="match status" value="1"/>
</dbReference>
<sequence>MAIIFVLFVGLLASSICEAEGKLTNRRGLATIRPALPGVFDVTKFGAVGDGSPATTDDGDSANSLAFIQAWRAACDSTGITRVIIPKGTFMLGPVIFAGPCKAKVTVEIQGILLANPDVTLYSEPEWLLFENVDGVTLTGTGVVDGNGPKTWRYNDCPNNSECAPLPTSIKFHRVNNGVIEGVRSDNAMFFHMFITNCNNVAIRNVKITAPFNSPNTDGIHIGSSTLVNITNSIIGTGDDCVSIGHGSKDITVTGVTCGPGHGISIGSLGKYKDELEVRGVLVKNCTLIGTTNGARIKSWPGNKVNKASAITFEDLVMDHVKNPIIIDQQYGKKSSKEASHVKISDVHFRNIRGTSTTNEVVTLACSPALPCEGIEVADINLKFDGKILRSKTRIPSIGVLANCLNAKVIFKGKHDGITC</sequence>
<evidence type="ECO:0000256" key="4">
    <source>
        <dbReference type="ARBA" id="ARBA00022525"/>
    </source>
</evidence>
<keyword evidence="5 9" id="KW-0378">Hydrolase</keyword>
<organism evidence="11 12">
    <name type="scientific">Saponaria officinalis</name>
    <name type="common">Common soapwort</name>
    <name type="synonym">Lychnis saponaria</name>
    <dbReference type="NCBI Taxonomy" id="3572"/>
    <lineage>
        <taxon>Eukaryota</taxon>
        <taxon>Viridiplantae</taxon>
        <taxon>Streptophyta</taxon>
        <taxon>Embryophyta</taxon>
        <taxon>Tracheophyta</taxon>
        <taxon>Spermatophyta</taxon>
        <taxon>Magnoliopsida</taxon>
        <taxon>eudicotyledons</taxon>
        <taxon>Gunneridae</taxon>
        <taxon>Pentapetalae</taxon>
        <taxon>Caryophyllales</taxon>
        <taxon>Caryophyllaceae</taxon>
        <taxon>Caryophylleae</taxon>
        <taxon>Saponaria</taxon>
    </lineage>
</organism>
<accession>A0AAW1L0L9</accession>
<dbReference type="GO" id="GO:0005975">
    <property type="term" value="P:carbohydrate metabolic process"/>
    <property type="evidence" value="ECO:0007669"/>
    <property type="project" value="InterPro"/>
</dbReference>
<reference evidence="11" key="1">
    <citation type="submission" date="2024-03" db="EMBL/GenBank/DDBJ databases">
        <title>WGS assembly of Saponaria officinalis var. Norfolk2.</title>
        <authorList>
            <person name="Jenkins J."/>
            <person name="Shu S."/>
            <person name="Grimwood J."/>
            <person name="Barry K."/>
            <person name="Goodstein D."/>
            <person name="Schmutz J."/>
            <person name="Leebens-Mack J."/>
            <person name="Osbourn A."/>
        </authorList>
    </citation>
    <scope>NUCLEOTIDE SEQUENCE [LARGE SCALE GENOMIC DNA]</scope>
    <source>
        <strain evidence="11">JIC</strain>
    </source>
</reference>
<dbReference type="PANTHER" id="PTHR31375">
    <property type="match status" value="1"/>
</dbReference>
<name>A0AAW1L0L9_SAPOF</name>
<evidence type="ECO:0008006" key="13">
    <source>
        <dbReference type="Google" id="ProtNLM"/>
    </source>
</evidence>
<dbReference type="InterPro" id="IPR000743">
    <property type="entry name" value="Glyco_hydro_28"/>
</dbReference>
<evidence type="ECO:0000256" key="2">
    <source>
        <dbReference type="ARBA" id="ARBA00008834"/>
    </source>
</evidence>
<evidence type="ECO:0000313" key="12">
    <source>
        <dbReference type="Proteomes" id="UP001443914"/>
    </source>
</evidence>
<dbReference type="PROSITE" id="PS00502">
    <property type="entry name" value="POLYGALACTURONASE"/>
    <property type="match status" value="1"/>
</dbReference>
<evidence type="ECO:0000313" key="11">
    <source>
        <dbReference type="EMBL" id="KAK9726341.1"/>
    </source>
</evidence>
<keyword evidence="12" id="KW-1185">Reference proteome</keyword>
<feature type="chain" id="PRO_5044024900" description="Exopolygalacturonase-like" evidence="10">
    <location>
        <begin position="20"/>
        <end position="420"/>
    </location>
</feature>
<proteinExistence type="inferred from homology"/>
<dbReference type="Pfam" id="PF00295">
    <property type="entry name" value="Glyco_hydro_28"/>
    <property type="match status" value="1"/>
</dbReference>
<dbReference type="InterPro" id="IPR011050">
    <property type="entry name" value="Pectin_lyase_fold/virulence"/>
</dbReference>
<evidence type="ECO:0000256" key="7">
    <source>
        <dbReference type="ARBA" id="ARBA00023316"/>
    </source>
</evidence>
<evidence type="ECO:0000256" key="6">
    <source>
        <dbReference type="ARBA" id="ARBA00023295"/>
    </source>
</evidence>
<dbReference type="InterPro" id="IPR006626">
    <property type="entry name" value="PbH1"/>
</dbReference>
<dbReference type="InterPro" id="IPR012334">
    <property type="entry name" value="Pectin_lyas_fold"/>
</dbReference>
<protein>
    <recommendedName>
        <fullName evidence="13">Exopolygalacturonase-like</fullName>
    </recommendedName>
</protein>
<keyword evidence="4" id="KW-0964">Secreted</keyword>
<comment type="similarity">
    <text evidence="2 9">Belongs to the glycosyl hydrolase 28 family.</text>
</comment>
<dbReference type="EMBL" id="JBDFQZ010000005">
    <property type="protein sequence ID" value="KAK9726341.1"/>
    <property type="molecule type" value="Genomic_DNA"/>
</dbReference>
<evidence type="ECO:0000256" key="5">
    <source>
        <dbReference type="ARBA" id="ARBA00022801"/>
    </source>
</evidence>